<name>A0A532UUC5_UNCT6</name>
<dbReference type="Gene3D" id="2.60.40.3800">
    <property type="match status" value="1"/>
</dbReference>
<reference evidence="1 2" key="1">
    <citation type="submission" date="2017-06" db="EMBL/GenBank/DDBJ databases">
        <title>Novel microbial phyla capable of carbon fixation and sulfur reduction in deep-sea sediments.</title>
        <authorList>
            <person name="Huang J."/>
            <person name="Baker B."/>
            <person name="Wang Y."/>
        </authorList>
    </citation>
    <scope>NUCLEOTIDE SEQUENCE [LARGE SCALE GENOMIC DNA]</scope>
    <source>
        <strain evidence="1">B3_TA06</strain>
    </source>
</reference>
<organism evidence="1 2">
    <name type="scientific">candidate division TA06 bacterium B3_TA06</name>
    <dbReference type="NCBI Taxonomy" id="2012487"/>
    <lineage>
        <taxon>Bacteria</taxon>
        <taxon>Bacteria division TA06</taxon>
    </lineage>
</organism>
<comment type="caution">
    <text evidence="1">The sequence shown here is derived from an EMBL/GenBank/DDBJ whole genome shotgun (WGS) entry which is preliminary data.</text>
</comment>
<evidence type="ECO:0000313" key="2">
    <source>
        <dbReference type="Proteomes" id="UP000317778"/>
    </source>
</evidence>
<dbReference type="EMBL" id="NJBO01000027">
    <property type="protein sequence ID" value="TKJ38462.1"/>
    <property type="molecule type" value="Genomic_DNA"/>
</dbReference>
<sequence length="90" mass="9796">MKPFARLSVLLAIAPLGAILGSLSKNYTFSTSDITIDTVEINGTTYHEVYLEDCFNDAADFGDPSLPVMDVHFILPAGLDKGDKNTILYL</sequence>
<proteinExistence type="predicted"/>
<evidence type="ECO:0000313" key="1">
    <source>
        <dbReference type="EMBL" id="TKJ38462.1"/>
    </source>
</evidence>
<accession>A0A532UUC5</accession>
<dbReference type="AlphaFoldDB" id="A0A532UUC5"/>
<dbReference type="InterPro" id="IPR038490">
    <property type="entry name" value="Gingipain_propep_sf"/>
</dbReference>
<protein>
    <submittedName>
        <fullName evidence="1">Uncharacterized protein</fullName>
    </submittedName>
</protein>
<dbReference type="Proteomes" id="UP000317778">
    <property type="component" value="Unassembled WGS sequence"/>
</dbReference>
<gene>
    <name evidence="1" type="ORF">CEE36_10680</name>
</gene>